<keyword evidence="4" id="KW-0378">Hydrolase</keyword>
<feature type="domain" description="Glycosyl hydrolase family 30 beta sandwich" evidence="3">
    <location>
        <begin position="374"/>
        <end position="462"/>
    </location>
</feature>
<evidence type="ECO:0000259" key="2">
    <source>
        <dbReference type="Pfam" id="PF02057"/>
    </source>
</evidence>
<dbReference type="InterPro" id="IPR017853">
    <property type="entry name" value="GH"/>
</dbReference>
<evidence type="ECO:0000256" key="1">
    <source>
        <dbReference type="SAM" id="SignalP"/>
    </source>
</evidence>
<dbReference type="GO" id="GO:0004553">
    <property type="term" value="F:hydrolase activity, hydrolyzing O-glycosyl compounds"/>
    <property type="evidence" value="ECO:0007669"/>
    <property type="project" value="InterPro"/>
</dbReference>
<evidence type="ECO:0000313" key="5">
    <source>
        <dbReference type="Proteomes" id="UP000799772"/>
    </source>
</evidence>
<dbReference type="Pfam" id="PF02057">
    <property type="entry name" value="Glyco_hydro_59"/>
    <property type="match status" value="1"/>
</dbReference>
<dbReference type="InterPro" id="IPR013780">
    <property type="entry name" value="Glyco_hydro_b"/>
</dbReference>
<dbReference type="SUPFAM" id="SSF51011">
    <property type="entry name" value="Glycosyl hydrolase domain"/>
    <property type="match status" value="1"/>
</dbReference>
<dbReference type="Proteomes" id="UP000799772">
    <property type="component" value="Unassembled WGS sequence"/>
</dbReference>
<feature type="chain" id="PRO_5040368223" evidence="1">
    <location>
        <begin position="17"/>
        <end position="465"/>
    </location>
</feature>
<dbReference type="SUPFAM" id="SSF51445">
    <property type="entry name" value="(Trans)glycosidases"/>
    <property type="match status" value="1"/>
</dbReference>
<comment type="caution">
    <text evidence="4">The sequence shown here is derived from an EMBL/GenBank/DDBJ whole genome shotgun (WGS) entry which is preliminary data.</text>
</comment>
<proteinExistence type="predicted"/>
<dbReference type="OrthoDB" id="2012278at2759"/>
<name>A0A9P4M0V9_9PEZI</name>
<dbReference type="Pfam" id="PF17189">
    <property type="entry name" value="Glyco_hydro_30C"/>
    <property type="match status" value="1"/>
</dbReference>
<dbReference type="Gene3D" id="3.20.20.80">
    <property type="entry name" value="Glycosidases"/>
    <property type="match status" value="1"/>
</dbReference>
<dbReference type="InterPro" id="IPR039743">
    <property type="entry name" value="6GAL/EXGAL"/>
</dbReference>
<sequence length="465" mass="51247">MLLSLLYAAPVAAAIANQITVDVRQKFQKMDGFGASEAFQRANQIKGTFGPGPYISPDNRTKVLDWLFDPHKGAGLTILRNGIGSSPNNTADHMVSIEPVSPGSPHTKPHYVWTGDDNGQVWLSKEAYKRGVRTFYADAWSAPGYMKTNNTDDWGGRLCGVTNGHCETGDWRQAFANYLVQYLKFYKEEGITVTHIGHLNEPDISVSYASMLADGIQTKDFLEVLYPTLHREGFGNVKVAAGEATGWRQSGDILSDLVSTGGEQFYDFFTSHGYQDEPRLPFDTPKPVWQTEWADLSGGWTTDWDTFGQDGEGIQWANKIQEAIVISNCSAFLYWIGAENSGSNSPLIKINGTDIEVSKRLWGFAHFGRYVRPGAYRVSAESTNGVLHTSAYANADGSLTVLVINNGHYDAVTNFAVNGYKSFKKVTTWLTNNDHDITPGSARVGGRGSFEARIPQRSMMSFVIS</sequence>
<dbReference type="PANTHER" id="PTHR42767:SF1">
    <property type="entry name" value="ENDO-BETA-1,6-GALACTANASE-LIKE DOMAIN-CONTAINING PROTEIN"/>
    <property type="match status" value="1"/>
</dbReference>
<reference evidence="4" key="1">
    <citation type="journal article" date="2020" name="Stud. Mycol.">
        <title>101 Dothideomycetes genomes: a test case for predicting lifestyles and emergence of pathogens.</title>
        <authorList>
            <person name="Haridas S."/>
            <person name="Albert R."/>
            <person name="Binder M."/>
            <person name="Bloem J."/>
            <person name="Labutti K."/>
            <person name="Salamov A."/>
            <person name="Andreopoulos B."/>
            <person name="Baker S."/>
            <person name="Barry K."/>
            <person name="Bills G."/>
            <person name="Bluhm B."/>
            <person name="Cannon C."/>
            <person name="Castanera R."/>
            <person name="Culley D."/>
            <person name="Daum C."/>
            <person name="Ezra D."/>
            <person name="Gonzalez J."/>
            <person name="Henrissat B."/>
            <person name="Kuo A."/>
            <person name="Liang C."/>
            <person name="Lipzen A."/>
            <person name="Lutzoni F."/>
            <person name="Magnuson J."/>
            <person name="Mondo S."/>
            <person name="Nolan M."/>
            <person name="Ohm R."/>
            <person name="Pangilinan J."/>
            <person name="Park H.-J."/>
            <person name="Ramirez L."/>
            <person name="Alfaro M."/>
            <person name="Sun H."/>
            <person name="Tritt A."/>
            <person name="Yoshinaga Y."/>
            <person name="Zwiers L.-H."/>
            <person name="Turgeon B."/>
            <person name="Goodwin S."/>
            <person name="Spatafora J."/>
            <person name="Crous P."/>
            <person name="Grigoriev I."/>
        </authorList>
    </citation>
    <scope>NUCLEOTIDE SEQUENCE</scope>
    <source>
        <strain evidence="4">CBS 133067</strain>
    </source>
</reference>
<accession>A0A9P4M0V9</accession>
<organism evidence="4 5">
    <name type="scientific">Rhizodiscina lignyota</name>
    <dbReference type="NCBI Taxonomy" id="1504668"/>
    <lineage>
        <taxon>Eukaryota</taxon>
        <taxon>Fungi</taxon>
        <taxon>Dikarya</taxon>
        <taxon>Ascomycota</taxon>
        <taxon>Pezizomycotina</taxon>
        <taxon>Dothideomycetes</taxon>
        <taxon>Pleosporomycetidae</taxon>
        <taxon>Aulographales</taxon>
        <taxon>Rhizodiscinaceae</taxon>
        <taxon>Rhizodiscina</taxon>
    </lineage>
</organism>
<dbReference type="AlphaFoldDB" id="A0A9P4M0V9"/>
<dbReference type="Gene3D" id="2.60.40.1180">
    <property type="entry name" value="Golgi alpha-mannosidase II"/>
    <property type="match status" value="1"/>
</dbReference>
<dbReference type="InterPro" id="IPR049161">
    <property type="entry name" value="GH59_cat"/>
</dbReference>
<protein>
    <submittedName>
        <fullName evidence="4">Glycoside hydrolase family 30 protein</fullName>
    </submittedName>
</protein>
<evidence type="ECO:0000313" key="4">
    <source>
        <dbReference type="EMBL" id="KAF2094001.1"/>
    </source>
</evidence>
<dbReference type="PANTHER" id="PTHR42767">
    <property type="entry name" value="ENDO-BETA-1,6-GALACTANASE"/>
    <property type="match status" value="1"/>
</dbReference>
<evidence type="ECO:0000259" key="3">
    <source>
        <dbReference type="Pfam" id="PF17189"/>
    </source>
</evidence>
<feature type="signal peptide" evidence="1">
    <location>
        <begin position="1"/>
        <end position="16"/>
    </location>
</feature>
<keyword evidence="5" id="KW-1185">Reference proteome</keyword>
<dbReference type="EMBL" id="ML978136">
    <property type="protein sequence ID" value="KAF2094001.1"/>
    <property type="molecule type" value="Genomic_DNA"/>
</dbReference>
<gene>
    <name evidence="4" type="ORF">NA57DRAFT_47414</name>
</gene>
<keyword evidence="1" id="KW-0732">Signal</keyword>
<dbReference type="InterPro" id="IPR033452">
    <property type="entry name" value="GH30_C"/>
</dbReference>
<feature type="domain" description="Glycosyl hydrolase family 59 catalytic" evidence="2">
    <location>
        <begin position="59"/>
        <end position="336"/>
    </location>
</feature>